<feature type="region of interest" description="Disordered" evidence="1">
    <location>
        <begin position="130"/>
        <end position="159"/>
    </location>
</feature>
<keyword evidence="2" id="KW-0812">Transmembrane</keyword>
<accession>F7ZFR9</accession>
<reference evidence="3 4" key="1">
    <citation type="journal article" date="2011" name="BMC Genomics">
        <title>Comparative genome analysis and genome-guided physiological analysis of Roseobacter litoralis.</title>
        <authorList>
            <person name="Kalhoefer D."/>
            <person name="Thole S."/>
            <person name="Voget S."/>
            <person name="Lehmann R."/>
            <person name="Liesegang H."/>
            <person name="Wollher A."/>
            <person name="Daniel R."/>
            <person name="Simon M."/>
            <person name="Brinkhoff T."/>
        </authorList>
    </citation>
    <scope>NUCLEOTIDE SEQUENCE [LARGE SCALE GENOMIC DNA]</scope>
    <source>
        <strain evidence="4">ATCC 49566 / DSM 6996 / JCM 21268 / NBRC 15278 / OCh 149</strain>
    </source>
</reference>
<dbReference type="Gene3D" id="1.25.40.10">
    <property type="entry name" value="Tetratricopeptide repeat domain"/>
    <property type="match status" value="1"/>
</dbReference>
<dbReference type="Proteomes" id="UP000001353">
    <property type="component" value="Chromosome"/>
</dbReference>
<keyword evidence="4" id="KW-1185">Reference proteome</keyword>
<dbReference type="KEGG" id="rli:RLO149_c002280"/>
<dbReference type="eggNOG" id="ENOG5032R52">
    <property type="taxonomic scope" value="Bacteria"/>
</dbReference>
<keyword evidence="2" id="KW-1133">Transmembrane helix</keyword>
<organism evidence="3 4">
    <name type="scientific">Roseobacter litoralis (strain ATCC 49566 / DSM 6996 / JCM 21268 / NBRC 15278 / OCh 149)</name>
    <dbReference type="NCBI Taxonomy" id="391595"/>
    <lineage>
        <taxon>Bacteria</taxon>
        <taxon>Pseudomonadati</taxon>
        <taxon>Pseudomonadota</taxon>
        <taxon>Alphaproteobacteria</taxon>
        <taxon>Rhodobacterales</taxon>
        <taxon>Roseobacteraceae</taxon>
        <taxon>Roseobacter</taxon>
    </lineage>
</organism>
<proteinExistence type="predicted"/>
<gene>
    <name evidence="3" type="ordered locus">RLO149_c002280</name>
</gene>
<feature type="transmembrane region" description="Helical" evidence="2">
    <location>
        <begin position="168"/>
        <end position="187"/>
    </location>
</feature>
<protein>
    <submittedName>
        <fullName evidence="3">Uncharacterized protein</fullName>
    </submittedName>
</protein>
<sequence length="335" mass="34258">MISVKPDPAHPRGGHAELSVPEDKLVGETAQVAVFDNYSERFLGESGWQPVKVMFGPYAVRREGGQAHLVIGPEIVNQIEEYANVKLMVGDAEQDVSWPDDVVPAPGAAKIGGIMGTKAAEVTAASALSAKMPEPEPEPAEVDPIPEPTPAPTAEPVETPAPKGKGGLIAGLVVVLLLAAALAYWLLATEDTPVTPVAEPVIAPAPVAEASDPCAADALRALEGFAAQSAALRGCAGTASADTALGLVERAAAAGDADALVLFGTVYDGEAMDAVIEDQIGLTFGDEPATAAEYYARAVAAGSTEASEKLAALCTRMADMTDTLVQGAVTDYCGN</sequence>
<name>F7ZFR9_ROSLO</name>
<evidence type="ECO:0000313" key="3">
    <source>
        <dbReference type="EMBL" id="AEI92259.1"/>
    </source>
</evidence>
<dbReference type="STRING" id="391595.RLO149_c002280"/>
<dbReference type="AlphaFoldDB" id="F7ZFR9"/>
<keyword evidence="2" id="KW-0472">Membrane</keyword>
<evidence type="ECO:0000313" key="4">
    <source>
        <dbReference type="Proteomes" id="UP000001353"/>
    </source>
</evidence>
<dbReference type="RefSeq" id="WP_013960203.1">
    <property type="nucleotide sequence ID" value="NC_015730.1"/>
</dbReference>
<evidence type="ECO:0000256" key="1">
    <source>
        <dbReference type="SAM" id="MobiDB-lite"/>
    </source>
</evidence>
<dbReference type="EMBL" id="CP002623">
    <property type="protein sequence ID" value="AEI92259.1"/>
    <property type="molecule type" value="Genomic_DNA"/>
</dbReference>
<evidence type="ECO:0000256" key="2">
    <source>
        <dbReference type="SAM" id="Phobius"/>
    </source>
</evidence>
<dbReference type="InterPro" id="IPR011990">
    <property type="entry name" value="TPR-like_helical_dom_sf"/>
</dbReference>
<dbReference type="HOGENOM" id="CLU_801078_0_0_5"/>